<name>A0A520RWN0_9GAMM</name>
<evidence type="ECO:0000259" key="7">
    <source>
        <dbReference type="Pfam" id="PF06271"/>
    </source>
</evidence>
<evidence type="ECO:0000313" key="8">
    <source>
        <dbReference type="EMBL" id="RZO74605.1"/>
    </source>
</evidence>
<comment type="caution">
    <text evidence="8">The sequence shown here is derived from an EMBL/GenBank/DDBJ whole genome shotgun (WGS) entry which is preliminary data.</text>
</comment>
<evidence type="ECO:0000256" key="4">
    <source>
        <dbReference type="ARBA" id="ARBA00022989"/>
    </source>
</evidence>
<feature type="transmembrane region" description="Helical" evidence="6">
    <location>
        <begin position="122"/>
        <end position="141"/>
    </location>
</feature>
<dbReference type="PANTHER" id="PTHR36115:SF10">
    <property type="entry name" value="RDD DOMAIN-CONTAINING PROTEIN"/>
    <property type="match status" value="1"/>
</dbReference>
<comment type="subcellular location">
    <subcellularLocation>
        <location evidence="1">Cell membrane</location>
        <topology evidence="1">Multi-pass membrane protein</topology>
    </subcellularLocation>
</comment>
<evidence type="ECO:0000256" key="6">
    <source>
        <dbReference type="SAM" id="Phobius"/>
    </source>
</evidence>
<dbReference type="Pfam" id="PF06271">
    <property type="entry name" value="RDD"/>
    <property type="match status" value="1"/>
</dbReference>
<evidence type="ECO:0000313" key="9">
    <source>
        <dbReference type="Proteomes" id="UP000320404"/>
    </source>
</evidence>
<keyword evidence="3 6" id="KW-0812">Transmembrane</keyword>
<dbReference type="PANTHER" id="PTHR36115">
    <property type="entry name" value="PROLINE-RICH ANTIGEN HOMOLOG-RELATED"/>
    <property type="match status" value="1"/>
</dbReference>
<protein>
    <submittedName>
        <fullName evidence="8">RDD family protein</fullName>
    </submittedName>
</protein>
<evidence type="ECO:0000256" key="3">
    <source>
        <dbReference type="ARBA" id="ARBA00022692"/>
    </source>
</evidence>
<dbReference type="EMBL" id="SHAH01000094">
    <property type="protein sequence ID" value="RZO74605.1"/>
    <property type="molecule type" value="Genomic_DNA"/>
</dbReference>
<keyword evidence="4 6" id="KW-1133">Transmembrane helix</keyword>
<dbReference type="InterPro" id="IPR010432">
    <property type="entry name" value="RDD"/>
</dbReference>
<dbReference type="Proteomes" id="UP000320404">
    <property type="component" value="Unassembled WGS sequence"/>
</dbReference>
<feature type="transmembrane region" description="Helical" evidence="6">
    <location>
        <begin position="30"/>
        <end position="51"/>
    </location>
</feature>
<evidence type="ECO:0000256" key="2">
    <source>
        <dbReference type="ARBA" id="ARBA00022475"/>
    </source>
</evidence>
<dbReference type="InterPro" id="IPR051791">
    <property type="entry name" value="Pra-immunoreactive"/>
</dbReference>
<dbReference type="AlphaFoldDB" id="A0A520RWN0"/>
<keyword evidence="5 6" id="KW-0472">Membrane</keyword>
<reference evidence="8 9" key="1">
    <citation type="submission" date="2019-02" db="EMBL/GenBank/DDBJ databases">
        <title>Prokaryotic population dynamics and viral predation in marine succession experiment using metagenomics: the confinement effect.</title>
        <authorList>
            <person name="Haro-Moreno J.M."/>
            <person name="Rodriguez-Valera F."/>
            <person name="Lopez-Perez M."/>
        </authorList>
    </citation>
    <scope>NUCLEOTIDE SEQUENCE [LARGE SCALE GENOMIC DNA]</scope>
    <source>
        <strain evidence="8">MED-G158</strain>
    </source>
</reference>
<keyword evidence="2" id="KW-1003">Cell membrane</keyword>
<organism evidence="8 9">
    <name type="scientific">OM182 bacterium</name>
    <dbReference type="NCBI Taxonomy" id="2510334"/>
    <lineage>
        <taxon>Bacteria</taxon>
        <taxon>Pseudomonadati</taxon>
        <taxon>Pseudomonadota</taxon>
        <taxon>Gammaproteobacteria</taxon>
        <taxon>OMG group</taxon>
        <taxon>OM182 clade</taxon>
    </lineage>
</organism>
<feature type="domain" description="RDD" evidence="7">
    <location>
        <begin position="20"/>
        <end position="153"/>
    </location>
</feature>
<feature type="transmembrane region" description="Helical" evidence="6">
    <location>
        <begin position="71"/>
        <end position="89"/>
    </location>
</feature>
<accession>A0A520RWN0</accession>
<gene>
    <name evidence="8" type="ORF">EVA69_05700</name>
</gene>
<dbReference type="GO" id="GO:0005886">
    <property type="term" value="C:plasma membrane"/>
    <property type="evidence" value="ECO:0007669"/>
    <property type="project" value="UniProtKB-SubCell"/>
</dbReference>
<sequence length="167" mass="19130">MTASEPTQPDHESSEGLPAAGLWRRLAAMLYDGFLVVAIWMVLGYFIQFVFGTETNQVVNGRVETDPIQDTVLFLMMIASSFSFYAWFWTRSGQTLGMIAWRLRTQQPNGELVTFAQAARRYLLAWPSFFLLGMGYFWLYLDGNGDALHDRFSSTRVVLLPRSHRPF</sequence>
<evidence type="ECO:0000256" key="5">
    <source>
        <dbReference type="ARBA" id="ARBA00023136"/>
    </source>
</evidence>
<evidence type="ECO:0000256" key="1">
    <source>
        <dbReference type="ARBA" id="ARBA00004651"/>
    </source>
</evidence>
<proteinExistence type="predicted"/>